<dbReference type="PROSITE" id="PS00977">
    <property type="entry name" value="FAD_G3PDH_1"/>
    <property type="match status" value="1"/>
</dbReference>
<dbReference type="InterPro" id="IPR018247">
    <property type="entry name" value="EF_Hand_1_Ca_BS"/>
</dbReference>
<keyword evidence="8" id="KW-0677">Repeat</keyword>
<evidence type="ECO:0000256" key="13">
    <source>
        <dbReference type="ARBA" id="ARBA00023128"/>
    </source>
</evidence>
<feature type="region of interest" description="Disordered" evidence="15">
    <location>
        <begin position="1239"/>
        <end position="1266"/>
    </location>
</feature>
<evidence type="ECO:0000256" key="6">
    <source>
        <dbReference type="ARBA" id="ARBA00022630"/>
    </source>
</evidence>
<dbReference type="InterPro" id="IPR036188">
    <property type="entry name" value="FAD/NAD-bd_sf"/>
</dbReference>
<evidence type="ECO:0000256" key="12">
    <source>
        <dbReference type="ARBA" id="ARBA00023002"/>
    </source>
</evidence>
<keyword evidence="11" id="KW-0809">Transit peptide</keyword>
<dbReference type="PhylomeDB" id="A0A1B0GC40"/>
<dbReference type="Gene3D" id="3.50.50.60">
    <property type="entry name" value="FAD/NAD(P)-binding domain"/>
    <property type="match status" value="1"/>
</dbReference>
<dbReference type="PANTHER" id="PTHR11985">
    <property type="entry name" value="GLYCEROL-3-PHOSPHATE DEHYDROGENASE"/>
    <property type="match status" value="1"/>
</dbReference>
<feature type="compositionally biased region" description="Polar residues" evidence="15">
    <location>
        <begin position="1548"/>
        <end position="1557"/>
    </location>
</feature>
<proteinExistence type="inferred from homology"/>
<dbReference type="GO" id="GO:0005739">
    <property type="term" value="C:mitochondrion"/>
    <property type="evidence" value="ECO:0007669"/>
    <property type="project" value="UniProtKB-SubCell"/>
</dbReference>
<evidence type="ECO:0000256" key="15">
    <source>
        <dbReference type="SAM" id="MobiDB-lite"/>
    </source>
</evidence>
<accession>A0A1B0GC40</accession>
<dbReference type="InterPro" id="IPR031656">
    <property type="entry name" value="DAO_C"/>
</dbReference>
<keyword evidence="10" id="KW-0106">Calcium</keyword>
<dbReference type="PRINTS" id="PR01001">
    <property type="entry name" value="FADG3PDH"/>
</dbReference>
<dbReference type="InterPro" id="IPR022031">
    <property type="entry name" value="Rif1_N"/>
</dbReference>
<dbReference type="Gene3D" id="3.30.9.10">
    <property type="entry name" value="D-Amino Acid Oxidase, subunit A, domain 2"/>
    <property type="match status" value="1"/>
</dbReference>
<comment type="pathway">
    <text evidence="3">Polyol metabolism; glycerol degradation.</text>
</comment>
<dbReference type="InterPro" id="IPR000447">
    <property type="entry name" value="G3P_DH_FAD-dep"/>
</dbReference>
<keyword evidence="6 14" id="KW-0285">Flavoprotein</keyword>
<sequence>METEMSEAYYGVYCSSKEILKNNQRHLYCSMLDLLTSTCKTTSLMGGKIANDEMFNFWLNDILPLMFDADRAIQSKAVEAFEQGMISLDTQAMHTCKQWPAFKATLITGASKIHKLLENRNSSWHRVWGFVIRLLDRELVKKASTINTFLAIVEMGFRNGDNTVRIESFHCWRLLIEIFAKYMEISSPKRLKLICIPLKSSQSKSALGAEVKFRVWWYLLTCLDNDLVKHFEMCVGPFLRFCFGNGSSSETSVSTAQQYEIVKELALLCLAKLLSCGKSETLERCLRERKLENLSVPSPLLDTEILEKYWQPLVKASFQALRLITQEDQQNPDLDLGRQLLYQQLLRQLMLMTLSKDIALLTAYVADALVPMIKDSPRLVGYAMNILATEGLQMRRTVENLDMFGNVVKGFARLFIKMQAIIPPAILESCVQRVFSLELHESGIQKWRVLNTLLEHIFHCQNEEEDYQAFEVKLLIWLKVSQDLIKYLKQNLLDVRIKENATAMERWLLWPLQLSVGFAGIRSNNSFDELFCTMWCQLLRAGQNSPDRAQFLSQVKNSLKELLITRNETMAFSELFDAYVTNVLTLENTRNRQKKFKEFFDLTQELLKQHEESFKLPKDILRAALDTFSKALMKLKNEDISELFENLREIATSVKRFNDKDIDICFLEEWKKSVLDKLRQHPAKELLSQMREILKGTEIFVVIPSVWSLNPDKLTERQKERMAEKQDIPALYNDMSQSQDSTLKPWTPKKIVIAQKDKSEIVLESQEPNKDEKEERDKDKANGGKSSPKSKQSGEGEKYNTRNNSKKQETLKKMEEETKEEKDKVTIVAGDNQTKKLQPRKLSSRAKNDTKSPEEKSKSSLILEEKIHHKKQEETATEALVSTALPQSEDLFKESEIILEEHKLQKNKVQEPETEVNTADLIANLVNESPAEPEEDREIVDLTNTEAEILSPSAVIDKNSSNALNINENREDDPIENLENTAILHGKEGQSLNEITPVKEISPKKITPTTKFTLLSSPPGRKLINNSTSPTLKPKPCSHLTGRGAQLINMIRQKKLETNSNQSTSVVSTPHQQRSTHAELMELTGTEHTSTPMQPKELLVFSKRLPSPTASPSVSILKRKLHQDTLDDMTSYDSPATKRKRVSFHDPPVSITKEYIRDVDESKTKPKRCLIMDKINTSPSPLEIKYVLRRRSKLDSLMEIEKYPHNAEGNKEKSPTEGKTSTDIDMAVENALDSLRWDDGRNISANSDDNPAAGSTTSELHSDNSALDVPGEHQCLTELNLENALKIVTEQCSLENLLIKYFNLETSPQLKFTNTVAKFLSDAMSTHAKIKSNVLETFSENHSKDFLDHAVQENLSTVVCDRLNLNSVIEYVCAKSQINSNCRNNLLEQLPIVLKNCKNEEERVGHVKNFLGQCQFSDEHILDLISTLMRFRNNKSLTDSTQMAMASIKITNKKQFKGMVEWMKQHPDIAKGKGHYGPNKRQLKEKIEELASEMNAYGPPTRLPEEWLRVWTHFKANLKRKIANNKKNLHLSPLEEAVANLTKSNVLTKASRASQGSRGKKVKENDIIDAELSSQSNSTTIKNEETYQSVSRENIDDDSKERNEPISCEKLVLEVLKAQTENQKLVIEKLVEIEKNTKEILNAVKKTSLEQDEENTKEILNPFYPHTSLCPFALGAVTFAKIKIQRCNLASHIFRLDQNSMASRLYKVGVTALSATIGSVVASWTFDRWNSTHTVKNAVARPPKRKRKLISRDEQIQNLQSGEEFDVLIIGGGATGAGCALDAVTRGLKTALVEGDDFASGTSSKSTKLIHGGVRYLQKAILGLDYEQYRMVKEALAERASMLDSAPHLAHPLPIMLPVYKWWQVPYYWVGIKCYDLVAGDRNVKGSYYLSKRDALELFPMLKKEKLVGAIVYYDGQQDDARMCLAVALTAARHGATVCNHVEVLELLKKDNGKGEQVLCGAKVVDHMSGKKFTVKAKCIINATGPFTDSIRKMDDPTIKSICAPSSGVHIVLPGYYSPEQMGLLDPSTSDGRVIFFLPWQRHTIAGTTDLPCEVTHNPAPSEDEIQFILSEIKHYLNQDVEVRRGDVLSAWSGIRPLVSDPNKDETQALARNHIVHISASNLITIAGGKWTTYRAMAEHTIDAAVKACGLHPERPESVTTLLKIEGGQGWSPTMYIRLVQDFGLECEVAQHLAKSYGDRAFAVAKMASLTGKRWPVIGNRIHPDFPYIDAEIRYGVREYACNAVDMIARRLRLSFLNVQAAQEALPVICDIMAEELKWSKDEKQKQINKAREFLALEMGQAVKRITKDQVNVNLSSEESYGDGDVSGEQLHEILKEIDTNMNGQVELDEYLQMMSAIKTGEVSYSRFARMAELEEQKEEAAQFKRKITVDRSGGGL</sequence>
<dbReference type="GO" id="GO:0004368">
    <property type="term" value="F:glycerol-3-phosphate dehydrogenase (quinone) activity"/>
    <property type="evidence" value="ECO:0007669"/>
    <property type="project" value="UniProtKB-EC"/>
</dbReference>
<dbReference type="FunFam" id="3.30.9.10:FF:000001">
    <property type="entry name" value="Glycerol-3-phosphate dehydrogenase"/>
    <property type="match status" value="1"/>
</dbReference>
<dbReference type="FunFam" id="1.10.8.870:FF:000001">
    <property type="entry name" value="Glycerol-3-phosphate dehydrogenase"/>
    <property type="match status" value="1"/>
</dbReference>
<keyword evidence="9" id="KW-0274">FAD</keyword>
<dbReference type="EnsemblMetazoa" id="GMOY010870-RA">
    <property type="protein sequence ID" value="GMOY010870-PA"/>
    <property type="gene ID" value="GMOY010870"/>
</dbReference>
<feature type="compositionally biased region" description="Basic and acidic residues" evidence="15">
    <location>
        <begin position="846"/>
        <end position="874"/>
    </location>
</feature>
<dbReference type="InterPro" id="IPR038299">
    <property type="entry name" value="DAO_C_sf"/>
</dbReference>
<dbReference type="Gene3D" id="1.10.8.870">
    <property type="entry name" value="Alpha-glycerophosphate oxidase, cap domain"/>
    <property type="match status" value="1"/>
</dbReference>
<evidence type="ECO:0000259" key="16">
    <source>
        <dbReference type="PROSITE" id="PS50222"/>
    </source>
</evidence>
<feature type="region of interest" description="Disordered" evidence="15">
    <location>
        <begin position="1548"/>
        <end position="1602"/>
    </location>
</feature>
<dbReference type="PROSITE" id="PS00978">
    <property type="entry name" value="FAD_G3PDH_2"/>
    <property type="match status" value="1"/>
</dbReference>
<evidence type="ECO:0000256" key="4">
    <source>
        <dbReference type="ARBA" id="ARBA00007330"/>
    </source>
</evidence>
<name>A0A1B0GC40_GLOMM</name>
<evidence type="ECO:0000256" key="10">
    <source>
        <dbReference type="ARBA" id="ARBA00022837"/>
    </source>
</evidence>
<feature type="compositionally biased region" description="Basic and acidic residues" evidence="15">
    <location>
        <begin position="1593"/>
        <end position="1602"/>
    </location>
</feature>
<evidence type="ECO:0000256" key="14">
    <source>
        <dbReference type="RuleBase" id="RU361217"/>
    </source>
</evidence>
<dbReference type="GO" id="GO:0006072">
    <property type="term" value="P:glycerol-3-phosphate metabolic process"/>
    <property type="evidence" value="ECO:0007669"/>
    <property type="project" value="UniProtKB-UniRule"/>
</dbReference>
<dbReference type="InterPro" id="IPR006076">
    <property type="entry name" value="FAD-dep_OxRdtase"/>
</dbReference>
<dbReference type="PROSITE" id="PS50222">
    <property type="entry name" value="EF_HAND_2"/>
    <property type="match status" value="1"/>
</dbReference>
<evidence type="ECO:0000256" key="1">
    <source>
        <dbReference type="ARBA" id="ARBA00001974"/>
    </source>
</evidence>
<feature type="compositionally biased region" description="Polar residues" evidence="15">
    <location>
        <begin position="1572"/>
        <end position="1592"/>
    </location>
</feature>
<dbReference type="Pfam" id="PF12231">
    <property type="entry name" value="Rif1_N"/>
    <property type="match status" value="1"/>
</dbReference>
<dbReference type="InterPro" id="IPR011992">
    <property type="entry name" value="EF-hand-dom_pair"/>
</dbReference>
<dbReference type="SUPFAM" id="SSF54373">
    <property type="entry name" value="FAD-linked reductases, C-terminal domain"/>
    <property type="match status" value="1"/>
</dbReference>
<comment type="catalytic activity">
    <reaction evidence="14">
        <text>a quinone + sn-glycerol 3-phosphate = dihydroxyacetone phosphate + a quinol</text>
        <dbReference type="Rhea" id="RHEA:18977"/>
        <dbReference type="ChEBI" id="CHEBI:24646"/>
        <dbReference type="ChEBI" id="CHEBI:57597"/>
        <dbReference type="ChEBI" id="CHEBI:57642"/>
        <dbReference type="ChEBI" id="CHEBI:132124"/>
        <dbReference type="EC" id="1.1.5.3"/>
    </reaction>
</comment>
<dbReference type="PROSITE" id="PS00018">
    <property type="entry name" value="EF_HAND_1"/>
    <property type="match status" value="1"/>
</dbReference>
<keyword evidence="13" id="KW-0496">Mitochondrion</keyword>
<dbReference type="Pfam" id="PF01266">
    <property type="entry name" value="DAO"/>
    <property type="match status" value="1"/>
</dbReference>
<dbReference type="Proteomes" id="UP000092444">
    <property type="component" value="Unassembled WGS sequence"/>
</dbReference>
<evidence type="ECO:0000256" key="9">
    <source>
        <dbReference type="ARBA" id="ARBA00022827"/>
    </source>
</evidence>
<dbReference type="SUPFAM" id="SSF48371">
    <property type="entry name" value="ARM repeat"/>
    <property type="match status" value="1"/>
</dbReference>
<evidence type="ECO:0000256" key="5">
    <source>
        <dbReference type="ARBA" id="ARBA00013029"/>
    </source>
</evidence>
<dbReference type="PANTHER" id="PTHR11985:SF15">
    <property type="entry name" value="GLYCEROL-3-PHOSPHATE DEHYDROGENASE, MITOCHONDRIAL"/>
    <property type="match status" value="1"/>
</dbReference>
<dbReference type="GO" id="GO:0005509">
    <property type="term" value="F:calcium ion binding"/>
    <property type="evidence" value="ECO:0007669"/>
    <property type="project" value="InterPro"/>
</dbReference>
<comment type="similarity">
    <text evidence="4 14">Belongs to the FAD-dependent glycerol-3-phosphate dehydrogenase family.</text>
</comment>
<dbReference type="Pfam" id="PF16901">
    <property type="entry name" value="DAO_C"/>
    <property type="match status" value="1"/>
</dbReference>
<feature type="region of interest" description="Disordered" evidence="15">
    <location>
        <begin position="760"/>
        <end position="881"/>
    </location>
</feature>
<organism evidence="17 18">
    <name type="scientific">Glossina morsitans morsitans</name>
    <name type="common">Savannah tsetse fly</name>
    <dbReference type="NCBI Taxonomy" id="37546"/>
    <lineage>
        <taxon>Eukaryota</taxon>
        <taxon>Metazoa</taxon>
        <taxon>Ecdysozoa</taxon>
        <taxon>Arthropoda</taxon>
        <taxon>Hexapoda</taxon>
        <taxon>Insecta</taxon>
        <taxon>Pterygota</taxon>
        <taxon>Neoptera</taxon>
        <taxon>Endopterygota</taxon>
        <taxon>Diptera</taxon>
        <taxon>Brachycera</taxon>
        <taxon>Muscomorpha</taxon>
        <taxon>Hippoboscoidea</taxon>
        <taxon>Glossinidae</taxon>
        <taxon>Glossina</taxon>
    </lineage>
</organism>
<feature type="region of interest" description="Disordered" evidence="15">
    <location>
        <begin position="1015"/>
        <end position="1040"/>
    </location>
</feature>
<evidence type="ECO:0000256" key="2">
    <source>
        <dbReference type="ARBA" id="ARBA00004173"/>
    </source>
</evidence>
<dbReference type="STRING" id="37546.A0A1B0GC40"/>
<feature type="compositionally biased region" description="Basic and acidic residues" evidence="15">
    <location>
        <begin position="1202"/>
        <end position="1222"/>
    </location>
</feature>
<comment type="cofactor">
    <cofactor evidence="1 14">
        <name>FAD</name>
        <dbReference type="ChEBI" id="CHEBI:57692"/>
    </cofactor>
</comment>
<feature type="compositionally biased region" description="Polar residues" evidence="15">
    <location>
        <begin position="734"/>
        <end position="743"/>
    </location>
</feature>
<feature type="domain" description="EF-hand" evidence="16">
    <location>
        <begin position="2326"/>
        <end position="2361"/>
    </location>
</feature>
<evidence type="ECO:0000256" key="7">
    <source>
        <dbReference type="ARBA" id="ARBA00022723"/>
    </source>
</evidence>
<evidence type="ECO:0000256" key="3">
    <source>
        <dbReference type="ARBA" id="ARBA00004745"/>
    </source>
</evidence>
<dbReference type="EC" id="1.1.5.3" evidence="5 14"/>
<keyword evidence="7" id="KW-0479">Metal-binding</keyword>
<feature type="compositionally biased region" description="Basic and acidic residues" evidence="15">
    <location>
        <begin position="792"/>
        <end position="825"/>
    </location>
</feature>
<feature type="compositionally biased region" description="Basic and acidic residues" evidence="15">
    <location>
        <begin position="717"/>
        <end position="727"/>
    </location>
</feature>
<evidence type="ECO:0000313" key="18">
    <source>
        <dbReference type="Proteomes" id="UP000092444"/>
    </source>
</evidence>
<keyword evidence="18" id="KW-1185">Reference proteome</keyword>
<evidence type="ECO:0000256" key="11">
    <source>
        <dbReference type="ARBA" id="ARBA00022946"/>
    </source>
</evidence>
<protein>
    <recommendedName>
        <fullName evidence="5 14">Glycerol-3-phosphate dehydrogenase</fullName>
        <ecNumber evidence="5 14">1.1.5.3</ecNumber>
    </recommendedName>
</protein>
<dbReference type="SUPFAM" id="SSF47473">
    <property type="entry name" value="EF-hand"/>
    <property type="match status" value="1"/>
</dbReference>
<dbReference type="SUPFAM" id="SSF51905">
    <property type="entry name" value="FAD/NAD(P)-binding domain"/>
    <property type="match status" value="1"/>
</dbReference>
<feature type="compositionally biased region" description="Polar residues" evidence="15">
    <location>
        <begin position="1243"/>
        <end position="1265"/>
    </location>
</feature>
<evidence type="ECO:0000256" key="8">
    <source>
        <dbReference type="ARBA" id="ARBA00022737"/>
    </source>
</evidence>
<keyword evidence="12 14" id="KW-0560">Oxidoreductase</keyword>
<comment type="subcellular location">
    <subcellularLocation>
        <location evidence="2">Mitochondrion</location>
    </subcellularLocation>
</comment>
<dbReference type="VEuPathDB" id="VectorBase:GMOY010870"/>
<dbReference type="InterPro" id="IPR016024">
    <property type="entry name" value="ARM-type_fold"/>
</dbReference>
<feature type="compositionally biased region" description="Basic and acidic residues" evidence="15">
    <location>
        <begin position="760"/>
        <end position="782"/>
    </location>
</feature>
<feature type="region of interest" description="Disordered" evidence="15">
    <location>
        <begin position="717"/>
        <end position="743"/>
    </location>
</feature>
<reference evidence="17" key="1">
    <citation type="submission" date="2020-05" db="UniProtKB">
        <authorList>
            <consortium name="EnsemblMetazoa"/>
        </authorList>
    </citation>
    <scope>IDENTIFICATION</scope>
    <source>
        <strain evidence="17">Yale</strain>
    </source>
</reference>
<feature type="region of interest" description="Disordered" evidence="15">
    <location>
        <begin position="1202"/>
        <end position="1223"/>
    </location>
</feature>
<dbReference type="SMART" id="SM00054">
    <property type="entry name" value="EFh"/>
    <property type="match status" value="1"/>
</dbReference>
<dbReference type="InterPro" id="IPR002048">
    <property type="entry name" value="EF_hand_dom"/>
</dbReference>
<evidence type="ECO:0000313" key="17">
    <source>
        <dbReference type="EnsemblMetazoa" id="GMOY010870-PA"/>
    </source>
</evidence>
<dbReference type="EMBL" id="CCAG010018986">
    <property type="status" value="NOT_ANNOTATED_CDS"/>
    <property type="molecule type" value="Genomic_DNA"/>
</dbReference>